<protein>
    <submittedName>
        <fullName evidence="2">Amidophosphoribosyltransferase</fullName>
        <ecNumber evidence="2">2.4.2.14</ecNumber>
    </submittedName>
</protein>
<gene>
    <name evidence="2" type="ORF">MNBD_ALPHA01-981</name>
</gene>
<organism evidence="2">
    <name type="scientific">hydrothermal vent metagenome</name>
    <dbReference type="NCBI Taxonomy" id="652676"/>
    <lineage>
        <taxon>unclassified sequences</taxon>
        <taxon>metagenomes</taxon>
        <taxon>ecological metagenomes</taxon>
    </lineage>
</organism>
<dbReference type="InterPro" id="IPR029055">
    <property type="entry name" value="Ntn_hydrolases_N"/>
</dbReference>
<dbReference type="AlphaFoldDB" id="A0A3B0S1E0"/>
<accession>A0A3B0S1E0</accession>
<keyword evidence="2" id="KW-0808">Transferase</keyword>
<dbReference type="GO" id="GO:0004044">
    <property type="term" value="F:amidophosphoribosyltransferase activity"/>
    <property type="evidence" value="ECO:0007669"/>
    <property type="project" value="UniProtKB-EC"/>
</dbReference>
<reference evidence="2" key="1">
    <citation type="submission" date="2018-06" db="EMBL/GenBank/DDBJ databases">
        <authorList>
            <person name="Zhirakovskaya E."/>
        </authorList>
    </citation>
    <scope>NUCLEOTIDE SEQUENCE</scope>
</reference>
<dbReference type="InterPro" id="IPR017932">
    <property type="entry name" value="GATase_2_dom"/>
</dbReference>
<dbReference type="Gene3D" id="3.60.20.10">
    <property type="entry name" value="Glutamine Phosphoribosylpyrophosphate, subunit 1, domain 1"/>
    <property type="match status" value="1"/>
</dbReference>
<name>A0A3B0S1E0_9ZZZZ</name>
<proteinExistence type="predicted"/>
<keyword evidence="2" id="KW-0328">Glycosyltransferase</keyword>
<dbReference type="EMBL" id="UOEJ01000120">
    <property type="protein sequence ID" value="VAV99720.1"/>
    <property type="molecule type" value="Genomic_DNA"/>
</dbReference>
<sequence length="68" mass="7623">MIDRNYPPFTLKAFVPHLYAEDKFHDECGVFGIFKYPESAAHTVLGLHALQHRGQEAAGVVSCDNSQF</sequence>
<feature type="non-terminal residue" evidence="2">
    <location>
        <position position="68"/>
    </location>
</feature>
<dbReference type="SUPFAM" id="SSF56235">
    <property type="entry name" value="N-terminal nucleophile aminohydrolases (Ntn hydrolases)"/>
    <property type="match status" value="1"/>
</dbReference>
<evidence type="ECO:0000313" key="2">
    <source>
        <dbReference type="EMBL" id="VAV99720.1"/>
    </source>
</evidence>
<evidence type="ECO:0000259" key="1">
    <source>
        <dbReference type="PROSITE" id="PS51278"/>
    </source>
</evidence>
<feature type="domain" description="Glutamine amidotransferase type-2" evidence="1">
    <location>
        <begin position="28"/>
        <end position="68"/>
    </location>
</feature>
<dbReference type="EC" id="2.4.2.14" evidence="2"/>
<dbReference type="PROSITE" id="PS51278">
    <property type="entry name" value="GATASE_TYPE_2"/>
    <property type="match status" value="1"/>
</dbReference>